<reference evidence="10 11" key="1">
    <citation type="submission" date="2020-12" db="EMBL/GenBank/DDBJ databases">
        <authorList>
            <person name="Lu T."/>
            <person name="Wang Q."/>
            <person name="Han X."/>
        </authorList>
    </citation>
    <scope>NUCLEOTIDE SEQUENCE [LARGE SCALE GENOMIC DNA]</scope>
    <source>
        <strain evidence="10 11">WQ 585</strain>
    </source>
</reference>
<gene>
    <name evidence="10" type="ORF">JHL22_09280</name>
</gene>
<dbReference type="PANTHER" id="PTHR43357:SF4">
    <property type="entry name" value="INNER MEMBRANE ABC TRANSPORTER PERMEASE PROTEIN YDCV"/>
    <property type="match status" value="1"/>
</dbReference>
<evidence type="ECO:0000256" key="6">
    <source>
        <dbReference type="ARBA" id="ARBA00022989"/>
    </source>
</evidence>
<evidence type="ECO:0000256" key="3">
    <source>
        <dbReference type="ARBA" id="ARBA00022475"/>
    </source>
</evidence>
<sequence>MKKIKGNRTGVEIVWFYLHRIICALILLFLITPILVIVPLSFSDSTFLVYPVQGFSLRWYENFFSSPTWMLGLKNTLIVAPLATLIAMVLGTLAALGFNRANFFGKAFMMSLLVSPMVVPVVIVGVAAYLFFAPLGLANNIWLLILMHAVLGVPFVVITVLATLEGFDHNLVKAASSLGASPAYAFFKITLPIIAPGVISGGLFAFGISFDEVVLTLFVAGPDQYTLPRVMFSGIRENLNPTIAAAATMLIVFSIVMLLTLEWLRRRGEKMRLGQTNGG</sequence>
<keyword evidence="3" id="KW-1003">Cell membrane</keyword>
<evidence type="ECO:0000259" key="9">
    <source>
        <dbReference type="PROSITE" id="PS50928"/>
    </source>
</evidence>
<feature type="domain" description="ABC transmembrane type-1" evidence="9">
    <location>
        <begin position="73"/>
        <end position="261"/>
    </location>
</feature>
<evidence type="ECO:0000256" key="1">
    <source>
        <dbReference type="ARBA" id="ARBA00004429"/>
    </source>
</evidence>
<keyword evidence="6 8" id="KW-1133">Transmembrane helix</keyword>
<dbReference type="CDD" id="cd06261">
    <property type="entry name" value="TM_PBP2"/>
    <property type="match status" value="1"/>
</dbReference>
<dbReference type="Gene3D" id="1.10.3720.10">
    <property type="entry name" value="MetI-like"/>
    <property type="match status" value="1"/>
</dbReference>
<keyword evidence="5 8" id="KW-0812">Transmembrane</keyword>
<comment type="subcellular location">
    <subcellularLocation>
        <location evidence="1">Cell inner membrane</location>
        <topology evidence="1">Multi-pass membrane protein</topology>
    </subcellularLocation>
    <subcellularLocation>
        <location evidence="8">Cell membrane</location>
        <topology evidence="8">Multi-pass membrane protein</topology>
    </subcellularLocation>
</comment>
<dbReference type="PROSITE" id="PS50928">
    <property type="entry name" value="ABC_TM1"/>
    <property type="match status" value="1"/>
</dbReference>
<dbReference type="InterPro" id="IPR035906">
    <property type="entry name" value="MetI-like_sf"/>
</dbReference>
<dbReference type="SUPFAM" id="SSF161098">
    <property type="entry name" value="MetI-like"/>
    <property type="match status" value="1"/>
</dbReference>
<dbReference type="InterPro" id="IPR000515">
    <property type="entry name" value="MetI-like"/>
</dbReference>
<evidence type="ECO:0000256" key="8">
    <source>
        <dbReference type="RuleBase" id="RU363032"/>
    </source>
</evidence>
<accession>A0ABS1EBY1</accession>
<dbReference type="EMBL" id="JAENGP010000009">
    <property type="protein sequence ID" value="MBK1781411.1"/>
    <property type="molecule type" value="Genomic_DNA"/>
</dbReference>
<feature type="transmembrane region" description="Helical" evidence="8">
    <location>
        <begin position="185"/>
        <end position="208"/>
    </location>
</feature>
<keyword evidence="11" id="KW-1185">Reference proteome</keyword>
<feature type="transmembrane region" description="Helical" evidence="8">
    <location>
        <begin position="243"/>
        <end position="264"/>
    </location>
</feature>
<keyword evidence="2 8" id="KW-0813">Transport</keyword>
<dbReference type="Proteomes" id="UP000635316">
    <property type="component" value="Unassembled WGS sequence"/>
</dbReference>
<evidence type="ECO:0000256" key="7">
    <source>
        <dbReference type="ARBA" id="ARBA00023136"/>
    </source>
</evidence>
<evidence type="ECO:0000313" key="11">
    <source>
        <dbReference type="Proteomes" id="UP000635316"/>
    </source>
</evidence>
<feature type="transmembrane region" description="Helical" evidence="8">
    <location>
        <begin position="21"/>
        <end position="42"/>
    </location>
</feature>
<keyword evidence="7 8" id="KW-0472">Membrane</keyword>
<keyword evidence="4" id="KW-0997">Cell inner membrane</keyword>
<name>A0ABS1EBY1_9BURK</name>
<feature type="transmembrane region" description="Helical" evidence="8">
    <location>
        <begin position="110"/>
        <end position="135"/>
    </location>
</feature>
<proteinExistence type="inferred from homology"/>
<evidence type="ECO:0000313" key="10">
    <source>
        <dbReference type="EMBL" id="MBK1781411.1"/>
    </source>
</evidence>
<comment type="caution">
    <text evidence="10">The sequence shown here is derived from an EMBL/GenBank/DDBJ whole genome shotgun (WGS) entry which is preliminary data.</text>
</comment>
<comment type="similarity">
    <text evidence="8">Belongs to the binding-protein-dependent transport system permease family.</text>
</comment>
<evidence type="ECO:0000256" key="5">
    <source>
        <dbReference type="ARBA" id="ARBA00022692"/>
    </source>
</evidence>
<organism evidence="10 11">
    <name type="scientific">Advenella mandrilli</name>
    <dbReference type="NCBI Taxonomy" id="2800330"/>
    <lineage>
        <taxon>Bacteria</taxon>
        <taxon>Pseudomonadati</taxon>
        <taxon>Pseudomonadota</taxon>
        <taxon>Betaproteobacteria</taxon>
        <taxon>Burkholderiales</taxon>
        <taxon>Alcaligenaceae</taxon>
    </lineage>
</organism>
<dbReference type="PANTHER" id="PTHR43357">
    <property type="entry name" value="INNER MEMBRANE ABC TRANSPORTER PERMEASE PROTEIN YDCV"/>
    <property type="match status" value="1"/>
</dbReference>
<dbReference type="RefSeq" id="WP_200236299.1">
    <property type="nucleotide sequence ID" value="NZ_JAENGP010000009.1"/>
</dbReference>
<feature type="transmembrane region" description="Helical" evidence="8">
    <location>
        <begin position="141"/>
        <end position="164"/>
    </location>
</feature>
<protein>
    <submittedName>
        <fullName evidence="10">ABC transporter permease</fullName>
    </submittedName>
</protein>
<dbReference type="Pfam" id="PF00528">
    <property type="entry name" value="BPD_transp_1"/>
    <property type="match status" value="1"/>
</dbReference>
<evidence type="ECO:0000256" key="2">
    <source>
        <dbReference type="ARBA" id="ARBA00022448"/>
    </source>
</evidence>
<evidence type="ECO:0000256" key="4">
    <source>
        <dbReference type="ARBA" id="ARBA00022519"/>
    </source>
</evidence>
<feature type="transmembrane region" description="Helical" evidence="8">
    <location>
        <begin position="77"/>
        <end position="98"/>
    </location>
</feature>